<keyword evidence="3" id="KW-0238">DNA-binding</keyword>
<evidence type="ECO:0000313" key="3">
    <source>
        <dbReference type="EMBL" id="MUP09433.1"/>
    </source>
</evidence>
<dbReference type="AlphaFoldDB" id="A0ABD6H423"/>
<dbReference type="Proteomes" id="UP000179454">
    <property type="component" value="Unassembled WGS sequence"/>
</dbReference>
<dbReference type="SUPFAM" id="SSF47598">
    <property type="entry name" value="Ribbon-helix-helix"/>
    <property type="match status" value="1"/>
</dbReference>
<dbReference type="Pfam" id="PF03869">
    <property type="entry name" value="Arc"/>
    <property type="match status" value="1"/>
</dbReference>
<evidence type="ECO:0000259" key="1">
    <source>
        <dbReference type="Pfam" id="PF03869"/>
    </source>
</evidence>
<evidence type="ECO:0000313" key="4">
    <source>
        <dbReference type="Proteomes" id="UP000179454"/>
    </source>
</evidence>
<organism evidence="3 5">
    <name type="scientific">Agrobacterium vitis</name>
    <name type="common">Rhizobium vitis</name>
    <dbReference type="NCBI Taxonomy" id="373"/>
    <lineage>
        <taxon>Bacteria</taxon>
        <taxon>Pseudomonadati</taxon>
        <taxon>Pseudomonadota</taxon>
        <taxon>Alphaproteobacteria</taxon>
        <taxon>Hyphomicrobiales</taxon>
        <taxon>Rhizobiaceae</taxon>
        <taxon>Rhizobium/Agrobacterium group</taxon>
        <taxon>Agrobacterium</taxon>
    </lineage>
</organism>
<evidence type="ECO:0000313" key="5">
    <source>
        <dbReference type="Proteomes" id="UP000179536"/>
    </source>
</evidence>
<dbReference type="EMBL" id="MBFE02000005">
    <property type="protein sequence ID" value="MUO42125.1"/>
    <property type="molecule type" value="Genomic_DNA"/>
</dbReference>
<keyword evidence="4" id="KW-1185">Reference proteome</keyword>
<dbReference type="Gene3D" id="1.10.1220.10">
    <property type="entry name" value="Met repressor-like"/>
    <property type="match status" value="1"/>
</dbReference>
<gene>
    <name evidence="3" type="ORF">BBK91_006110</name>
    <name evidence="2" type="ORF">BBL17_010030</name>
</gene>
<sequence>MVDRTPQDQDKYVLRFPDGLRDRLKDEAARNNRSLNAEIIHRLENSFASLPEMEQDDLQSIIRQIDIVKYNLVQAHSKKKRESDGKE</sequence>
<protein>
    <submittedName>
        <fullName evidence="3">Arc family DNA-binding protein</fullName>
    </submittedName>
</protein>
<dbReference type="Proteomes" id="UP000179536">
    <property type="component" value="Unassembled WGS sequence"/>
</dbReference>
<reference evidence="4 5" key="1">
    <citation type="submission" date="2019-11" db="EMBL/GenBank/DDBJ databases">
        <title>Whole-genome sequencing of Allorhizobium vitis.</title>
        <authorList>
            <person name="Gan H.M."/>
            <person name="Savka M.A."/>
        </authorList>
    </citation>
    <scope>NUCLEOTIDE SEQUENCE [LARGE SCALE GENOMIC DNA]</scope>
    <source>
        <strain evidence="3 5">RF2/1</strain>
        <strain evidence="2 4">T1/7</strain>
    </source>
</reference>
<dbReference type="InterPro" id="IPR013321">
    <property type="entry name" value="Arc_rbn_hlx_hlx"/>
</dbReference>
<comment type="caution">
    <text evidence="3">The sequence shown here is derived from an EMBL/GenBank/DDBJ whole genome shotgun (WGS) entry which is preliminary data.</text>
</comment>
<dbReference type="GO" id="GO:0003677">
    <property type="term" value="F:DNA binding"/>
    <property type="evidence" value="ECO:0007669"/>
    <property type="project" value="UniProtKB-KW"/>
</dbReference>
<name>A0ABD6H423_AGRVI</name>
<evidence type="ECO:0000313" key="2">
    <source>
        <dbReference type="EMBL" id="MUO42125.1"/>
    </source>
</evidence>
<feature type="domain" description="Arc-like DNA binding" evidence="1">
    <location>
        <begin position="8"/>
        <end position="47"/>
    </location>
</feature>
<dbReference type="EMBL" id="MBFA02000003">
    <property type="protein sequence ID" value="MUP09433.1"/>
    <property type="molecule type" value="Genomic_DNA"/>
</dbReference>
<proteinExistence type="predicted"/>
<accession>A0ABD6H423</accession>
<dbReference type="RefSeq" id="WP_041696620.1">
    <property type="nucleotide sequence ID" value="NZ_MBFA02000003.1"/>
</dbReference>
<dbReference type="InterPro" id="IPR010985">
    <property type="entry name" value="Ribbon_hlx_hlx"/>
</dbReference>
<dbReference type="InterPro" id="IPR005569">
    <property type="entry name" value="Arc_DNA-bd_dom"/>
</dbReference>